<dbReference type="GO" id="GO:0016861">
    <property type="term" value="F:intramolecular oxidoreductase activity, interconverting aldoses and ketoses"/>
    <property type="evidence" value="ECO:0007669"/>
    <property type="project" value="InterPro"/>
</dbReference>
<evidence type="ECO:0000313" key="3">
    <source>
        <dbReference type="EMBL" id="EDP18473.1"/>
    </source>
</evidence>
<reference evidence="3 4" key="2">
    <citation type="submission" date="2007-09" db="EMBL/GenBank/DDBJ databases">
        <title>Draft genome sequence of Clostridium bolteae (ATCC BAA-613).</title>
        <authorList>
            <person name="Sudarsanam P."/>
            <person name="Ley R."/>
            <person name="Guruge J."/>
            <person name="Turnbaugh P.J."/>
            <person name="Mahowald M."/>
            <person name="Liep D."/>
            <person name="Gordon J."/>
        </authorList>
    </citation>
    <scope>NUCLEOTIDE SEQUENCE [LARGE SCALE GENOMIC DNA]</scope>
    <source>
        <strain evidence="4">ATCC BAA-613 / DSM 15670 / CCUG 46953 / JCM 12243 / WAL 16351</strain>
    </source>
</reference>
<dbReference type="EMBL" id="ABCC02000015">
    <property type="protein sequence ID" value="EDP18473.1"/>
    <property type="molecule type" value="Genomic_DNA"/>
</dbReference>
<evidence type="ECO:0008006" key="5">
    <source>
        <dbReference type="Google" id="ProtNLM"/>
    </source>
</evidence>
<dbReference type="InterPro" id="IPR009015">
    <property type="entry name" value="Fucose_isomerase_N/cen_sf"/>
</dbReference>
<comment type="caution">
    <text evidence="3">The sequence shown here is derived from an EMBL/GenBank/DDBJ whole genome shotgun (WGS) entry which is preliminary data.</text>
</comment>
<sequence>MIMSKINEKSTLNVKLTVKPILFTMYHIHAYMGPCRYGEGYALTTESDMEVTQKEFDIFKKEMEEEADLRNVEFLEPVVIFWNEDFALKEEQIQKALEDDAKTDFYLIRGLRISSYFAVELSKRTDKPIGHTPNKSAISKCDHVDMTAHLFAEGKPGYAFLDFEEMNRTFAALRVKKALACTKIFFPLKSAMLTFGCQSSYLNLEDITRKFKVRFSHVNSDEVFQWLDALTDEEKAEAKALADKLEKESQGVHMPAEYILNDTEFYETIKKMMAHYDCNAFTIPCFEVCATRELNRRRLTFCLAHSLFKDEGIASACAGDVGSVLTITILMNIARKAPYMGNTMVLDKNTNQCRTLHDVACAQMKGYDEPALPTEFVSFTMDSWGTTMRYDFSKDNGETLTMINMSPDMKKIMVAKGTINGCDDYLTPECKHAVRYTVKDAKRFHECQKFVGHHFALVYGDYVEEVKAFAKECDLEVLEA</sequence>
<dbReference type="HOGENOM" id="CLU_048393_0_0_9"/>
<dbReference type="PANTHER" id="PTHR36120">
    <property type="entry name" value="FUCOSE ISOMERASE"/>
    <property type="match status" value="1"/>
</dbReference>
<gene>
    <name evidence="3" type="ORF">CLOBOL_01344</name>
</gene>
<evidence type="ECO:0000313" key="4">
    <source>
        <dbReference type="Proteomes" id="UP000005396"/>
    </source>
</evidence>
<keyword evidence="1" id="KW-0413">Isomerase</keyword>
<dbReference type="PaxDb" id="411902-CLOBOL_01344"/>
<dbReference type="eggNOG" id="COG2407">
    <property type="taxonomic scope" value="Bacteria"/>
</dbReference>
<keyword evidence="2" id="KW-0119">Carbohydrate metabolism</keyword>
<proteinExistence type="predicted"/>
<reference evidence="3 4" key="1">
    <citation type="submission" date="2007-08" db="EMBL/GenBank/DDBJ databases">
        <authorList>
            <person name="Fulton L."/>
            <person name="Clifton S."/>
            <person name="Fulton B."/>
            <person name="Xu J."/>
            <person name="Minx P."/>
            <person name="Pepin K.H."/>
            <person name="Johnson M."/>
            <person name="Thiruvilangam P."/>
            <person name="Bhonagiri V."/>
            <person name="Nash W.E."/>
            <person name="Mardis E.R."/>
            <person name="Wilson R.K."/>
        </authorList>
    </citation>
    <scope>NUCLEOTIDE SEQUENCE [LARGE SCALE GENOMIC DNA]</scope>
    <source>
        <strain evidence="4">ATCC BAA-613 / DSM 15670 / CCUG 46953 / JCM 12243 / WAL 16351</strain>
    </source>
</reference>
<name>A8RKK0_ENTBW</name>
<dbReference type="AlphaFoldDB" id="A8RKK0"/>
<dbReference type="GO" id="GO:0005737">
    <property type="term" value="C:cytoplasm"/>
    <property type="evidence" value="ECO:0007669"/>
    <property type="project" value="InterPro"/>
</dbReference>
<evidence type="ECO:0000256" key="2">
    <source>
        <dbReference type="ARBA" id="ARBA00023277"/>
    </source>
</evidence>
<evidence type="ECO:0000256" key="1">
    <source>
        <dbReference type="ARBA" id="ARBA00023235"/>
    </source>
</evidence>
<dbReference type="GO" id="GO:0005996">
    <property type="term" value="P:monosaccharide metabolic process"/>
    <property type="evidence" value="ECO:0007669"/>
    <property type="project" value="InterPro"/>
</dbReference>
<dbReference type="SUPFAM" id="SSF53743">
    <property type="entry name" value="FucI/AraA N-terminal and middle domains"/>
    <property type="match status" value="1"/>
</dbReference>
<dbReference type="PANTHER" id="PTHR36120:SF1">
    <property type="entry name" value="L-FUCOSE ISOMERASE C-TERMINAL DOMAIN-CONTAINING PROTEIN"/>
    <property type="match status" value="1"/>
</dbReference>
<accession>A8RKK0</accession>
<organism evidence="3 4">
    <name type="scientific">Enterocloster bolteae (strain ATCC BAA-613 / DSM 15670 / CCUG 46953 / JCM 12243 / WAL 16351)</name>
    <name type="common">Clostridium bolteae</name>
    <dbReference type="NCBI Taxonomy" id="411902"/>
    <lineage>
        <taxon>Bacteria</taxon>
        <taxon>Bacillati</taxon>
        <taxon>Bacillota</taxon>
        <taxon>Clostridia</taxon>
        <taxon>Lachnospirales</taxon>
        <taxon>Lachnospiraceae</taxon>
        <taxon>Enterocloster</taxon>
    </lineage>
</organism>
<protein>
    <recommendedName>
        <fullName evidence="5">Fucose isomerase</fullName>
    </recommendedName>
</protein>
<dbReference type="Proteomes" id="UP000005396">
    <property type="component" value="Unassembled WGS sequence"/>
</dbReference>